<dbReference type="AlphaFoldDB" id="A0A1I0HFM3"/>
<protein>
    <submittedName>
        <fullName evidence="3">Uncharacterized protein</fullName>
    </submittedName>
</protein>
<evidence type="ECO:0000256" key="2">
    <source>
        <dbReference type="SAM" id="Phobius"/>
    </source>
</evidence>
<dbReference type="Proteomes" id="UP000199308">
    <property type="component" value="Unassembled WGS sequence"/>
</dbReference>
<keyword evidence="2" id="KW-1133">Transmembrane helix</keyword>
<keyword evidence="4" id="KW-1185">Reference proteome</keyword>
<evidence type="ECO:0000313" key="4">
    <source>
        <dbReference type="Proteomes" id="UP000199308"/>
    </source>
</evidence>
<keyword evidence="2" id="KW-0472">Membrane</keyword>
<accession>A0A1I0HFM3</accession>
<organism evidence="3 4">
    <name type="scientific">Thalassotalea agarivorans</name>
    <name type="common">Thalassomonas agarivorans</name>
    <dbReference type="NCBI Taxonomy" id="349064"/>
    <lineage>
        <taxon>Bacteria</taxon>
        <taxon>Pseudomonadati</taxon>
        <taxon>Pseudomonadota</taxon>
        <taxon>Gammaproteobacteria</taxon>
        <taxon>Alteromonadales</taxon>
        <taxon>Colwelliaceae</taxon>
        <taxon>Thalassotalea</taxon>
    </lineage>
</organism>
<feature type="transmembrane region" description="Helical" evidence="2">
    <location>
        <begin position="12"/>
        <end position="28"/>
    </location>
</feature>
<evidence type="ECO:0000313" key="3">
    <source>
        <dbReference type="EMBL" id="SET82656.1"/>
    </source>
</evidence>
<keyword evidence="2" id="KW-0812">Transmembrane</keyword>
<dbReference type="STRING" id="349064.SAMN05660429_02787"/>
<feature type="compositionally biased region" description="Low complexity" evidence="1">
    <location>
        <begin position="46"/>
        <end position="55"/>
    </location>
</feature>
<dbReference type="EMBL" id="FOHK01000016">
    <property type="protein sequence ID" value="SET82656.1"/>
    <property type="molecule type" value="Genomic_DNA"/>
</dbReference>
<proteinExistence type="predicted"/>
<evidence type="ECO:0000256" key="1">
    <source>
        <dbReference type="SAM" id="MobiDB-lite"/>
    </source>
</evidence>
<feature type="region of interest" description="Disordered" evidence="1">
    <location>
        <begin position="34"/>
        <end position="69"/>
    </location>
</feature>
<name>A0A1I0HFM3_THASX</name>
<dbReference type="RefSeq" id="WP_093331777.1">
    <property type="nucleotide sequence ID" value="NZ_AP027363.1"/>
</dbReference>
<gene>
    <name evidence="3" type="ORF">SAMN05660429_02787</name>
</gene>
<reference evidence="3 4" key="1">
    <citation type="submission" date="2016-10" db="EMBL/GenBank/DDBJ databases">
        <authorList>
            <person name="de Groot N.N."/>
        </authorList>
    </citation>
    <scope>NUCLEOTIDE SEQUENCE [LARGE SCALE GENOMIC DNA]</scope>
    <source>
        <strain evidence="3 4">DSM 19706</strain>
    </source>
</reference>
<sequence>MDDDKKDERVKRLLLVVFAVLLTTYFFIGEGGLFSADKSSDSLPATPTTPVETETISADDANPTQKKTL</sequence>